<keyword evidence="2" id="KW-1185">Reference proteome</keyword>
<dbReference type="Gene3D" id="1.10.150.200">
    <property type="entry name" value="Maltooligosyl trehalose synthase, domain 3"/>
    <property type="match status" value="1"/>
</dbReference>
<dbReference type="InterPro" id="IPR013797">
    <property type="entry name" value="Maltooligo_trehalose_synth_4"/>
</dbReference>
<dbReference type="SUPFAM" id="SSF51445">
    <property type="entry name" value="(Trans)glycosidases"/>
    <property type="match status" value="1"/>
</dbReference>
<dbReference type="InterPro" id="IPR012767">
    <property type="entry name" value="Trehalose_TreY"/>
</dbReference>
<dbReference type="Gene3D" id="1.10.10.470">
    <property type="entry name" value="Maltooligosyl trehalose synthase, domain 4"/>
    <property type="match status" value="1"/>
</dbReference>
<protein>
    <submittedName>
        <fullName evidence="1">Malto-oligosyltrehalose synthase</fullName>
    </submittedName>
</protein>
<dbReference type="GO" id="GO:0005992">
    <property type="term" value="P:trehalose biosynthetic process"/>
    <property type="evidence" value="ECO:0007669"/>
    <property type="project" value="TreeGrafter"/>
</dbReference>
<reference evidence="1 2" key="1">
    <citation type="journal article" date="2017" name="Int J Environ Stud">
        <title>Does the Miocene-Pliocene relict legume Oxytropis triphylla form nitrogen-fixing nodules with a combination of bacterial strains?</title>
        <authorList>
            <person name="Safronova V."/>
            <person name="Belimov A."/>
            <person name="Sazanova A."/>
            <person name="Kuznetsova I."/>
            <person name="Popova J."/>
            <person name="Andronov E."/>
            <person name="Verkhozina A."/>
            <person name="Tikhonovich I."/>
        </authorList>
    </citation>
    <scope>NUCLEOTIDE SEQUENCE [LARGE SCALE GENOMIC DNA]</scope>
    <source>
        <strain evidence="1 2">Tri-38</strain>
    </source>
</reference>
<comment type="caution">
    <text evidence="1">The sequence shown here is derived from an EMBL/GenBank/DDBJ whole genome shotgun (WGS) entry which is preliminary data.</text>
</comment>
<evidence type="ECO:0000313" key="1">
    <source>
        <dbReference type="EMBL" id="PIO42888.1"/>
    </source>
</evidence>
<dbReference type="InterPro" id="IPR017853">
    <property type="entry name" value="GH"/>
</dbReference>
<dbReference type="EMBL" id="MZMT01000049">
    <property type="protein sequence ID" value="PIO42888.1"/>
    <property type="molecule type" value="Genomic_DNA"/>
</dbReference>
<dbReference type="GO" id="GO:0030980">
    <property type="term" value="P:alpha-glucan catabolic process"/>
    <property type="evidence" value="ECO:0007669"/>
    <property type="project" value="TreeGrafter"/>
</dbReference>
<gene>
    <name evidence="1" type="ORF">B5P45_20820</name>
</gene>
<dbReference type="NCBIfam" id="TIGR02401">
    <property type="entry name" value="trehalose_TreY"/>
    <property type="match status" value="1"/>
</dbReference>
<organism evidence="1 2">
    <name type="scientific">Phyllobacterium zundukense</name>
    <dbReference type="NCBI Taxonomy" id="1867719"/>
    <lineage>
        <taxon>Bacteria</taxon>
        <taxon>Pseudomonadati</taxon>
        <taxon>Pseudomonadota</taxon>
        <taxon>Alphaproteobacteria</taxon>
        <taxon>Hyphomicrobiales</taxon>
        <taxon>Phyllobacteriaceae</taxon>
        <taxon>Phyllobacterium</taxon>
    </lineage>
</organism>
<proteinExistence type="predicted"/>
<dbReference type="PANTHER" id="PTHR10357:SF216">
    <property type="entry name" value="MALTOOLIGOSYL TREHALOSE SYNTHASE-RELATED"/>
    <property type="match status" value="1"/>
</dbReference>
<dbReference type="Proteomes" id="UP000232163">
    <property type="component" value="Unassembled WGS sequence"/>
</dbReference>
<dbReference type="PANTHER" id="PTHR10357">
    <property type="entry name" value="ALPHA-AMYLASE FAMILY MEMBER"/>
    <property type="match status" value="1"/>
</dbReference>
<dbReference type="Gene3D" id="3.20.20.80">
    <property type="entry name" value="Glycosidases"/>
    <property type="match status" value="2"/>
</dbReference>
<dbReference type="AlphaFoldDB" id="A0A2N9VTS0"/>
<accession>A0A2N9VTS0</accession>
<sequence length="899" mass="100618">MSESMYIPNSAYRIQLRNGTTFKQAASAISYLKELGIDAVSVSSPFQSLQIGDGILTATDPTELDFELGSESGFAHLNSELASAGMHLIVDLNPNQMSASYENAWWFDVLEWGPSARHANHFDVDWTRAITLPVLERPINEEIQADKFQLTFDREKTSLGVSYAGRFFPLAPSSYREALKGINNKIAVTLIETASRATSTTTADFHTDLLKAFDHANITDRLEMASGLNDIAKDAGRMIGLMSLQNWTLVQSKGASEPINYRHSADSKLTVGLRVEDPAVFMDFHKMPLSLLEKTQIKGFRVNEIDELADPAEYTRRLRSHAGEDIFVVTDKILLGEETYNDDWHVNGTAGYEFISTVADLFVDHAGLSRLQRMYEYELEPRSEFPSEFPGDYRHAKASILHATFTDELERLVQLLAELGPPYAEELLLRRAIAELIAELPVYRTYSKDGALPPFDVDMLQSIAAQISRREGQTADVVEILAFILRIMNSEDTSSSPDVASSFIIRFQQLTAAVMAQAIQKSYRYARGPIALDELMLSASPTSDPIGAFHRKMVDRAAAMPSGMLATSFSYTTKFGEDARMRLLAFSEASGVWARAVDAWRQCHAANLATIEAVVAPDPKTEWLIYQTLAAIWPVSLRIDDDAGLASVREELVGFMERAIRESEKQSFWTGVNKPYEQAVMNYVDGLFADKEFLSEFVETMRPFWLTGALNSFSQTVLKLTAPGIPVIHNGAETWDLSVSSAPTRGSFDFDALKDQLAYADQSPLNLLLEDWYSGGVKQRILKSHLKMRQEMPRLFSEGKYIPLKAVGKQANHIVAFYREFEEQYAVIAVPRLCFDMLKPFTTPFLPLPEWEGTFLQVPDALVGKQFRHVMTDKGFTLASKVSLVEVLREFPVMTLVSE</sequence>
<dbReference type="Gene3D" id="3.30.1590.10">
    <property type="entry name" value="Maltooligosyl trehalose synthase, domain 2"/>
    <property type="match status" value="2"/>
</dbReference>
<evidence type="ECO:0000313" key="2">
    <source>
        <dbReference type="Proteomes" id="UP000232163"/>
    </source>
</evidence>
<dbReference type="GO" id="GO:0047470">
    <property type="term" value="F:(1,4)-alpha-D-glucan 1-alpha-D-glucosylmutase activity"/>
    <property type="evidence" value="ECO:0007669"/>
    <property type="project" value="TreeGrafter"/>
</dbReference>
<name>A0A2N9VTS0_9HYPH</name>